<evidence type="ECO:0000313" key="1">
    <source>
        <dbReference type="EMBL" id="MBY4797469.1"/>
    </source>
</evidence>
<protein>
    <submittedName>
        <fullName evidence="1">Uncharacterized protein</fullName>
    </submittedName>
</protein>
<comment type="caution">
    <text evidence="1">The sequence shown here is derived from an EMBL/GenBank/DDBJ whole genome shotgun (WGS) entry which is preliminary data.</text>
</comment>
<proteinExistence type="predicted"/>
<dbReference type="Proteomes" id="UP000700908">
    <property type="component" value="Unassembled WGS sequence"/>
</dbReference>
<dbReference type="RefSeq" id="WP_222199184.1">
    <property type="nucleotide sequence ID" value="NZ_JAIMFO010000005.1"/>
</dbReference>
<sequence length="162" mass="17217">MITICITANNEITIQGNGYSHVEFSGFEHGIRSRIQPATCAVYTEGEQKACTVTGHMLGNQPFYVVEATGAAGTVKLSQEMTNMVIDYCISGNGFKLDGSFSTGSFSILHKGEPATTVQASKDGSTIQVALDIKDTAYAHWLTGLAVATALMVHKLNPTPAE</sequence>
<organism evidence="1 2">
    <name type="scientific">Collinsella ureilytica</name>
    <dbReference type="NCBI Taxonomy" id="2869515"/>
    <lineage>
        <taxon>Bacteria</taxon>
        <taxon>Bacillati</taxon>
        <taxon>Actinomycetota</taxon>
        <taxon>Coriobacteriia</taxon>
        <taxon>Coriobacteriales</taxon>
        <taxon>Coriobacteriaceae</taxon>
        <taxon>Collinsella</taxon>
    </lineage>
</organism>
<name>A0ABS7MJC1_9ACTN</name>
<gene>
    <name evidence="1" type="ORF">K6V98_03740</name>
</gene>
<reference evidence="1 2" key="1">
    <citation type="submission" date="2021-08" db="EMBL/GenBank/DDBJ databases">
        <title>Collinsella faecalis sp. nov. isolated from swine faeces.</title>
        <authorList>
            <person name="Oh B.S."/>
            <person name="Lee J.H."/>
        </authorList>
    </citation>
    <scope>NUCLEOTIDE SEQUENCE [LARGE SCALE GENOMIC DNA]</scope>
    <source>
        <strain evidence="1 2">AGMB00827</strain>
    </source>
</reference>
<evidence type="ECO:0000313" key="2">
    <source>
        <dbReference type="Proteomes" id="UP000700908"/>
    </source>
</evidence>
<dbReference type="EMBL" id="JAIMFO010000005">
    <property type="protein sequence ID" value="MBY4797469.1"/>
    <property type="molecule type" value="Genomic_DNA"/>
</dbReference>
<keyword evidence="2" id="KW-1185">Reference proteome</keyword>
<accession>A0ABS7MJC1</accession>